<dbReference type="InterPro" id="IPR043504">
    <property type="entry name" value="Peptidase_S1_PA_chymotrypsin"/>
</dbReference>
<accession>A0A137PD80</accession>
<dbReference type="PROSITE" id="PS50240">
    <property type="entry name" value="TRYPSIN_DOM"/>
    <property type="match status" value="1"/>
</dbReference>
<reference evidence="8 9" key="1">
    <citation type="journal article" date="2015" name="Genome Biol. Evol.">
        <title>Phylogenomic analyses indicate that early fungi evolved digesting cell walls of algal ancestors of land plants.</title>
        <authorList>
            <person name="Chang Y."/>
            <person name="Wang S."/>
            <person name="Sekimoto S."/>
            <person name="Aerts A.L."/>
            <person name="Choi C."/>
            <person name="Clum A."/>
            <person name="LaButti K.M."/>
            <person name="Lindquist E.A."/>
            <person name="Yee Ngan C."/>
            <person name="Ohm R.A."/>
            <person name="Salamov A.A."/>
            <person name="Grigoriev I.V."/>
            <person name="Spatafora J.W."/>
            <person name="Berbee M.L."/>
        </authorList>
    </citation>
    <scope>NUCLEOTIDE SEQUENCE [LARGE SCALE GENOMIC DNA]</scope>
    <source>
        <strain evidence="8 9">NRRL 28638</strain>
    </source>
</reference>
<dbReference type="InterPro" id="IPR001254">
    <property type="entry name" value="Trypsin_dom"/>
</dbReference>
<evidence type="ECO:0000256" key="2">
    <source>
        <dbReference type="ARBA" id="ARBA00022525"/>
    </source>
</evidence>
<comment type="subcellular location">
    <subcellularLocation>
        <location evidence="1">Secreted</location>
    </subcellularLocation>
</comment>
<dbReference type="PRINTS" id="PR00722">
    <property type="entry name" value="CHYMOTRYPSIN"/>
</dbReference>
<dbReference type="PANTHER" id="PTHR24264:SF83">
    <property type="entry name" value="COMPLEMENT FACTOR I"/>
    <property type="match status" value="1"/>
</dbReference>
<dbReference type="GO" id="GO:0005615">
    <property type="term" value="C:extracellular space"/>
    <property type="evidence" value="ECO:0007669"/>
    <property type="project" value="TreeGrafter"/>
</dbReference>
<dbReference type="FunFam" id="2.40.10.10:FF:000047">
    <property type="entry name" value="Trypsin eta"/>
    <property type="match status" value="1"/>
</dbReference>
<dbReference type="Gene3D" id="2.40.10.10">
    <property type="entry name" value="Trypsin-like serine proteases"/>
    <property type="match status" value="1"/>
</dbReference>
<name>A0A137PD80_CONC2</name>
<evidence type="ECO:0000256" key="1">
    <source>
        <dbReference type="ARBA" id="ARBA00004613"/>
    </source>
</evidence>
<evidence type="ECO:0000256" key="5">
    <source>
        <dbReference type="ARBA" id="ARBA00023157"/>
    </source>
</evidence>
<dbReference type="PROSITE" id="PS00135">
    <property type="entry name" value="TRYPSIN_SER"/>
    <property type="match status" value="1"/>
</dbReference>
<keyword evidence="3 6" id="KW-0645">Protease</keyword>
<dbReference type="InterPro" id="IPR001314">
    <property type="entry name" value="Peptidase_S1A"/>
</dbReference>
<evidence type="ECO:0000256" key="6">
    <source>
        <dbReference type="RuleBase" id="RU363034"/>
    </source>
</evidence>
<dbReference type="OrthoDB" id="6380398at2759"/>
<dbReference type="SMART" id="SM00020">
    <property type="entry name" value="Tryp_SPc"/>
    <property type="match status" value="1"/>
</dbReference>
<dbReference type="GO" id="GO:0004252">
    <property type="term" value="F:serine-type endopeptidase activity"/>
    <property type="evidence" value="ECO:0007669"/>
    <property type="project" value="InterPro"/>
</dbReference>
<keyword evidence="2" id="KW-0964">Secreted</keyword>
<protein>
    <submittedName>
        <fullName evidence="8">Trypsin-like serine protease</fullName>
    </submittedName>
</protein>
<dbReference type="InterPro" id="IPR018114">
    <property type="entry name" value="TRYPSIN_HIS"/>
</dbReference>
<evidence type="ECO:0000313" key="8">
    <source>
        <dbReference type="EMBL" id="KXN72956.1"/>
    </source>
</evidence>
<keyword evidence="4 6" id="KW-0378">Hydrolase</keyword>
<dbReference type="PANTHER" id="PTHR24264">
    <property type="entry name" value="TRYPSIN-RELATED"/>
    <property type="match status" value="1"/>
</dbReference>
<dbReference type="PROSITE" id="PS00134">
    <property type="entry name" value="TRYPSIN_HIS"/>
    <property type="match status" value="1"/>
</dbReference>
<dbReference type="InterPro" id="IPR009003">
    <property type="entry name" value="Peptidase_S1_PA"/>
</dbReference>
<sequence>MKFIIKILASLIPGKQLKGKGDSLPDIVGGHEVSPAFKYPPMVVIMYNGEEMCGGTLYNENTIITAAHCSYEEDIPDLEVNIHRHNLTKSNSEENGESYKVLDMIVHPEYNDKTFENDIAIWRISSYRKSNKLFIQLDEGIYGYKNGHLTTIIGWGLDKYYGKISPVLQETDVPIYDIKKCKNNYKLYGIDIEENSMICAGYEEGGKDSCQGDSGGPLAVINGGKMTLVGIVSWGIGCAQKGFPGVYTRVSNYVDWIKSVAESYQ</sequence>
<dbReference type="SUPFAM" id="SSF50494">
    <property type="entry name" value="Trypsin-like serine proteases"/>
    <property type="match status" value="1"/>
</dbReference>
<evidence type="ECO:0000256" key="4">
    <source>
        <dbReference type="ARBA" id="ARBA00022801"/>
    </source>
</evidence>
<keyword evidence="9" id="KW-1185">Reference proteome</keyword>
<dbReference type="InterPro" id="IPR050127">
    <property type="entry name" value="Serine_Proteases_S1"/>
</dbReference>
<dbReference type="InterPro" id="IPR033116">
    <property type="entry name" value="TRYPSIN_SER"/>
</dbReference>
<evidence type="ECO:0000313" key="9">
    <source>
        <dbReference type="Proteomes" id="UP000070444"/>
    </source>
</evidence>
<dbReference type="Pfam" id="PF00089">
    <property type="entry name" value="Trypsin"/>
    <property type="match status" value="1"/>
</dbReference>
<dbReference type="CDD" id="cd00190">
    <property type="entry name" value="Tryp_SPc"/>
    <property type="match status" value="1"/>
</dbReference>
<evidence type="ECO:0000256" key="3">
    <source>
        <dbReference type="ARBA" id="ARBA00022670"/>
    </source>
</evidence>
<keyword evidence="5" id="KW-1015">Disulfide bond</keyword>
<dbReference type="GO" id="GO:0051604">
    <property type="term" value="P:protein maturation"/>
    <property type="evidence" value="ECO:0007669"/>
    <property type="project" value="UniProtKB-ARBA"/>
</dbReference>
<proteinExistence type="predicted"/>
<dbReference type="OMA" id="GWGQTCP"/>
<evidence type="ECO:0000259" key="7">
    <source>
        <dbReference type="PROSITE" id="PS50240"/>
    </source>
</evidence>
<dbReference type="STRING" id="796925.A0A137PD80"/>
<dbReference type="AlphaFoldDB" id="A0A137PD80"/>
<dbReference type="EMBL" id="KQ964443">
    <property type="protein sequence ID" value="KXN72956.1"/>
    <property type="molecule type" value="Genomic_DNA"/>
</dbReference>
<gene>
    <name evidence="8" type="ORF">CONCODRAFT_36301</name>
</gene>
<feature type="domain" description="Peptidase S1" evidence="7">
    <location>
        <begin position="27"/>
        <end position="262"/>
    </location>
</feature>
<keyword evidence="6" id="KW-0720">Serine protease</keyword>
<organism evidence="8 9">
    <name type="scientific">Conidiobolus coronatus (strain ATCC 28846 / CBS 209.66 / NRRL 28638)</name>
    <name type="common">Delacroixia coronata</name>
    <dbReference type="NCBI Taxonomy" id="796925"/>
    <lineage>
        <taxon>Eukaryota</taxon>
        <taxon>Fungi</taxon>
        <taxon>Fungi incertae sedis</taxon>
        <taxon>Zoopagomycota</taxon>
        <taxon>Entomophthoromycotina</taxon>
        <taxon>Entomophthoromycetes</taxon>
        <taxon>Entomophthorales</taxon>
        <taxon>Ancylistaceae</taxon>
        <taxon>Conidiobolus</taxon>
    </lineage>
</organism>
<dbReference type="Proteomes" id="UP000070444">
    <property type="component" value="Unassembled WGS sequence"/>
</dbReference>
<dbReference type="GO" id="GO:0006508">
    <property type="term" value="P:proteolysis"/>
    <property type="evidence" value="ECO:0007669"/>
    <property type="project" value="UniProtKB-KW"/>
</dbReference>